<dbReference type="Proteomes" id="UP000006898">
    <property type="component" value="Chromosome"/>
</dbReference>
<name>D5MF00_METO1</name>
<dbReference type="STRING" id="671143.DAMO_1269"/>
<dbReference type="EMBL" id="FP565575">
    <property type="protein sequence ID" value="CBE68329.1"/>
    <property type="molecule type" value="Genomic_DNA"/>
</dbReference>
<dbReference type="HOGENOM" id="CLU_2435385_0_0_0"/>
<evidence type="ECO:0000256" key="1">
    <source>
        <dbReference type="SAM" id="SignalP"/>
    </source>
</evidence>
<organism evidence="3 4">
    <name type="scientific">Methylomirabilis oxygeniifera</name>
    <dbReference type="NCBI Taxonomy" id="671143"/>
    <lineage>
        <taxon>Bacteria</taxon>
        <taxon>Candidatus Methylomirabilota</taxon>
        <taxon>Candidatus Methylomirabilia</taxon>
        <taxon>Candidatus Methylomirabilales</taxon>
        <taxon>Candidatus Methylomirabilaceae</taxon>
        <taxon>Candidatus Methylomirabilis</taxon>
    </lineage>
</organism>
<dbReference type="Gene3D" id="3.40.30.10">
    <property type="entry name" value="Glutaredoxin"/>
    <property type="match status" value="1"/>
</dbReference>
<accession>D5MF00</accession>
<sequence>MTSNRQNLKQCARGLTALALGCILLASPTSVLSAGRETLHLDSELESLGFIKLQNDPKAPDFTLQDVSGKSVRLADHRGKIVFLTFWTTW</sequence>
<protein>
    <recommendedName>
        <fullName evidence="2">Alkyl hydroperoxide reductase subunit C/ Thiol specific antioxidant domain-containing protein</fullName>
    </recommendedName>
</protein>
<reference evidence="3 4" key="1">
    <citation type="journal article" date="2010" name="Nature">
        <title>Nitrite-driven anaerobic methane oxidation by oxygenic bacteria.</title>
        <authorList>
            <person name="Ettwig K.F."/>
            <person name="Butler M.K."/>
            <person name="Le Paslier D."/>
            <person name="Pelletier E."/>
            <person name="Mangenot S."/>
            <person name="Kuypers M.M.M."/>
            <person name="Schreiber F."/>
            <person name="Dutilh B.E."/>
            <person name="Zedelius J."/>
            <person name="de Beer D."/>
            <person name="Gloerich J."/>
            <person name="Wessels H.J.C.T."/>
            <person name="van Allen T."/>
            <person name="Luesken F."/>
            <person name="Wu M."/>
            <person name="van de Pas-Schoonen K.T."/>
            <person name="Op den Camp H.J.M."/>
            <person name="Janssen-Megens E.M."/>
            <person name="Francoijs K-J."/>
            <person name="Stunnenberg H."/>
            <person name="Weissenbach J."/>
            <person name="Jetten M.S.M."/>
            <person name="Strous M."/>
        </authorList>
    </citation>
    <scope>NUCLEOTIDE SEQUENCE [LARGE SCALE GENOMIC DNA]</scope>
</reference>
<dbReference type="GO" id="GO:0016491">
    <property type="term" value="F:oxidoreductase activity"/>
    <property type="evidence" value="ECO:0007669"/>
    <property type="project" value="InterPro"/>
</dbReference>
<dbReference type="GO" id="GO:0016209">
    <property type="term" value="F:antioxidant activity"/>
    <property type="evidence" value="ECO:0007669"/>
    <property type="project" value="InterPro"/>
</dbReference>
<dbReference type="AlphaFoldDB" id="D5MF00"/>
<feature type="signal peptide" evidence="1">
    <location>
        <begin position="1"/>
        <end position="33"/>
    </location>
</feature>
<dbReference type="SUPFAM" id="SSF52833">
    <property type="entry name" value="Thioredoxin-like"/>
    <property type="match status" value="1"/>
</dbReference>
<dbReference type="KEGG" id="mox:DAMO_1269"/>
<dbReference type="InterPro" id="IPR000866">
    <property type="entry name" value="AhpC/TSA"/>
</dbReference>
<evidence type="ECO:0000313" key="4">
    <source>
        <dbReference type="Proteomes" id="UP000006898"/>
    </source>
</evidence>
<dbReference type="InterPro" id="IPR036249">
    <property type="entry name" value="Thioredoxin-like_sf"/>
</dbReference>
<proteinExistence type="predicted"/>
<evidence type="ECO:0000259" key="2">
    <source>
        <dbReference type="Pfam" id="PF00578"/>
    </source>
</evidence>
<dbReference type="Pfam" id="PF00578">
    <property type="entry name" value="AhpC-TSA"/>
    <property type="match status" value="1"/>
</dbReference>
<feature type="chain" id="PRO_5003074276" description="Alkyl hydroperoxide reductase subunit C/ Thiol specific antioxidant domain-containing protein" evidence="1">
    <location>
        <begin position="34"/>
        <end position="90"/>
    </location>
</feature>
<gene>
    <name evidence="3" type="ORF">DAMO_1269</name>
</gene>
<keyword evidence="1" id="KW-0732">Signal</keyword>
<dbReference type="eggNOG" id="COG1225">
    <property type="taxonomic scope" value="Bacteria"/>
</dbReference>
<feature type="domain" description="Alkyl hydroperoxide reductase subunit C/ Thiol specific antioxidant" evidence="2">
    <location>
        <begin position="58"/>
        <end position="90"/>
    </location>
</feature>
<evidence type="ECO:0000313" key="3">
    <source>
        <dbReference type="EMBL" id="CBE68329.1"/>
    </source>
</evidence>